<evidence type="ECO:0000313" key="2">
    <source>
        <dbReference type="EMBL" id="WAC03523.1"/>
    </source>
</evidence>
<feature type="transmembrane region" description="Helical" evidence="1">
    <location>
        <begin position="39"/>
        <end position="58"/>
    </location>
</feature>
<proteinExistence type="predicted"/>
<feature type="transmembrane region" description="Helical" evidence="1">
    <location>
        <begin position="96"/>
        <end position="115"/>
    </location>
</feature>
<organism evidence="2 3">
    <name type="scientific">Lacinutrix neustonica</name>
    <dbReference type="NCBI Taxonomy" id="2980107"/>
    <lineage>
        <taxon>Bacteria</taxon>
        <taxon>Pseudomonadati</taxon>
        <taxon>Bacteroidota</taxon>
        <taxon>Flavobacteriia</taxon>
        <taxon>Flavobacteriales</taxon>
        <taxon>Flavobacteriaceae</taxon>
        <taxon>Lacinutrix</taxon>
    </lineage>
</organism>
<sequence>MLLELSFTTIGKSIKYIELVTAILGTIYYHKYKHTFLKYFLLLLWYTTINGFLCRFLHENYILRNNSLLYNVYHLINFTFLFTLFRTYIKENIHKKWITAFAITYIACFFLNLIWQNYLIEIQTIPFIIGAVFIIISITFYFLEVLKTDKVLYVSKNLLFWISIGLLLYFVGKIPTRIVRNYWENITYYEDILIAEYILSIVMNICFIIGFICSKKDKQY</sequence>
<evidence type="ECO:0000313" key="3">
    <source>
        <dbReference type="Proteomes" id="UP001164705"/>
    </source>
</evidence>
<keyword evidence="1" id="KW-0812">Transmembrane</keyword>
<feature type="transmembrane region" description="Helical" evidence="1">
    <location>
        <begin position="194"/>
        <end position="213"/>
    </location>
</feature>
<feature type="transmembrane region" description="Helical" evidence="1">
    <location>
        <begin position="158"/>
        <end position="174"/>
    </location>
</feature>
<gene>
    <name evidence="2" type="ORF">N7U66_08600</name>
</gene>
<reference evidence="2" key="1">
    <citation type="submission" date="2022-11" db="EMBL/GenBank/DDBJ databases">
        <title>Lacinutrix neustonica HL-RS19T sp. nov., isolated from the surface microlayer sample of brackish Lake Shihwa.</title>
        <authorList>
            <person name="Choi J.Y."/>
            <person name="Hwang C.Y."/>
        </authorList>
    </citation>
    <scope>NUCLEOTIDE SEQUENCE</scope>
    <source>
        <strain evidence="2">HL-RS19</strain>
    </source>
</reference>
<evidence type="ECO:0000256" key="1">
    <source>
        <dbReference type="SAM" id="Phobius"/>
    </source>
</evidence>
<accession>A0A9E8MXK1</accession>
<dbReference type="Proteomes" id="UP001164705">
    <property type="component" value="Chromosome"/>
</dbReference>
<dbReference type="AlphaFoldDB" id="A0A9E8MXK1"/>
<feature type="transmembrane region" description="Helical" evidence="1">
    <location>
        <begin position="70"/>
        <end position="89"/>
    </location>
</feature>
<protein>
    <submittedName>
        <fullName evidence="2">Uncharacterized protein</fullName>
    </submittedName>
</protein>
<dbReference type="KEGG" id="lnu:N7U66_08600"/>
<dbReference type="RefSeq" id="WP_267678107.1">
    <property type="nucleotide sequence ID" value="NZ_CP113088.1"/>
</dbReference>
<feature type="transmembrane region" description="Helical" evidence="1">
    <location>
        <begin position="127"/>
        <end position="146"/>
    </location>
</feature>
<keyword evidence="3" id="KW-1185">Reference proteome</keyword>
<keyword evidence="1" id="KW-1133">Transmembrane helix</keyword>
<keyword evidence="1" id="KW-0472">Membrane</keyword>
<dbReference type="EMBL" id="CP113088">
    <property type="protein sequence ID" value="WAC03523.1"/>
    <property type="molecule type" value="Genomic_DNA"/>
</dbReference>
<name>A0A9E8MXK1_9FLAO</name>